<dbReference type="KEGG" id="mcos:GM418_20940"/>
<keyword evidence="2" id="KW-1185">Reference proteome</keyword>
<accession>A0A6I6K391</accession>
<sequence>MKPNLKKIAFLFLFLFICLKGFSTVLGPVKIDIIGFDTNTNSIFFTRTDWAECDCKTELFIYKIDSNSIEKDLNWSSRYDFEKNREEVIRKKGFAYLSHPDTTALPGFISLKWEPEIKYISKASQRETTGLPFKISIFGREYKYYQCSKESGAPQITNFEINKDSGLLLITFQGDCFEGYWIDSLIYYSNEDKKKYCKKLTANDVKPLEILK</sequence>
<reference evidence="1 2" key="1">
    <citation type="submission" date="2019-11" db="EMBL/GenBank/DDBJ databases">
        <authorList>
            <person name="Zheng R.K."/>
            <person name="Sun C.M."/>
        </authorList>
    </citation>
    <scope>NUCLEOTIDE SEQUENCE [LARGE SCALE GENOMIC DNA]</scope>
    <source>
        <strain evidence="1 2">WC007</strain>
    </source>
</reference>
<organism evidence="1 2">
    <name type="scientific">Maribellus comscasis</name>
    <dbReference type="NCBI Taxonomy" id="2681766"/>
    <lineage>
        <taxon>Bacteria</taxon>
        <taxon>Pseudomonadati</taxon>
        <taxon>Bacteroidota</taxon>
        <taxon>Bacteroidia</taxon>
        <taxon>Marinilabiliales</taxon>
        <taxon>Prolixibacteraceae</taxon>
        <taxon>Maribellus</taxon>
    </lineage>
</organism>
<dbReference type="Proteomes" id="UP000428260">
    <property type="component" value="Chromosome"/>
</dbReference>
<proteinExistence type="predicted"/>
<dbReference type="EMBL" id="CP046401">
    <property type="protein sequence ID" value="QGY46043.1"/>
    <property type="molecule type" value="Genomic_DNA"/>
</dbReference>
<evidence type="ECO:0000313" key="2">
    <source>
        <dbReference type="Proteomes" id="UP000428260"/>
    </source>
</evidence>
<evidence type="ECO:0000313" key="1">
    <source>
        <dbReference type="EMBL" id="QGY46043.1"/>
    </source>
</evidence>
<dbReference type="RefSeq" id="WP_158869181.1">
    <property type="nucleotide sequence ID" value="NZ_CP046401.1"/>
</dbReference>
<gene>
    <name evidence="1" type="ORF">GM418_20940</name>
</gene>
<protein>
    <submittedName>
        <fullName evidence="1">Uncharacterized protein</fullName>
    </submittedName>
</protein>
<name>A0A6I6K391_9BACT</name>
<dbReference type="AlphaFoldDB" id="A0A6I6K391"/>